<evidence type="ECO:0000313" key="9">
    <source>
        <dbReference type="Proteomes" id="UP000706151"/>
    </source>
</evidence>
<dbReference type="InterPro" id="IPR001633">
    <property type="entry name" value="EAL_dom"/>
</dbReference>
<dbReference type="SMART" id="SM00052">
    <property type="entry name" value="EAL"/>
    <property type="match status" value="1"/>
</dbReference>
<reference evidence="8 9" key="1">
    <citation type="submission" date="2020-10" db="EMBL/GenBank/DDBJ databases">
        <title>Connecting structure to function with the recovery of over 1000 high-quality activated sludge metagenome-assembled genomes encoding full-length rRNA genes using long-read sequencing.</title>
        <authorList>
            <person name="Singleton C.M."/>
            <person name="Petriglieri F."/>
            <person name="Kristensen J.M."/>
            <person name="Kirkegaard R.H."/>
            <person name="Michaelsen T.Y."/>
            <person name="Andersen M.H."/>
            <person name="Karst S.M."/>
            <person name="Dueholm M.S."/>
            <person name="Nielsen P.H."/>
            <person name="Albertsen M."/>
        </authorList>
    </citation>
    <scope>NUCLEOTIDE SEQUENCE [LARGE SCALE GENOMIC DNA]</scope>
    <source>
        <strain evidence="8">Fred_18-Q3-R57-64_BAT3C.720</strain>
    </source>
</reference>
<feature type="domain" description="PAS" evidence="4">
    <location>
        <begin position="207"/>
        <end position="279"/>
    </location>
</feature>
<evidence type="ECO:0000313" key="8">
    <source>
        <dbReference type="EMBL" id="MBK7954774.1"/>
    </source>
</evidence>
<dbReference type="Gene3D" id="3.30.450.40">
    <property type="match status" value="1"/>
</dbReference>
<name>A0A935TBL6_9PROT</name>
<dbReference type="PROSITE" id="PS50887">
    <property type="entry name" value="GGDEF"/>
    <property type="match status" value="1"/>
</dbReference>
<dbReference type="Gene3D" id="3.20.20.450">
    <property type="entry name" value="EAL domain"/>
    <property type="match status" value="1"/>
</dbReference>
<dbReference type="InterPro" id="IPR001610">
    <property type="entry name" value="PAC"/>
</dbReference>
<dbReference type="PANTHER" id="PTHR44757:SF2">
    <property type="entry name" value="BIOFILM ARCHITECTURE MAINTENANCE PROTEIN MBAA"/>
    <property type="match status" value="1"/>
</dbReference>
<dbReference type="SUPFAM" id="SSF55781">
    <property type="entry name" value="GAF domain-like"/>
    <property type="match status" value="1"/>
</dbReference>
<dbReference type="SMART" id="SM00065">
    <property type="entry name" value="GAF"/>
    <property type="match status" value="1"/>
</dbReference>
<feature type="chain" id="PRO_5037459123" evidence="3">
    <location>
        <begin position="26"/>
        <end position="1201"/>
    </location>
</feature>
<dbReference type="SUPFAM" id="SSF141868">
    <property type="entry name" value="EAL domain-like"/>
    <property type="match status" value="1"/>
</dbReference>
<dbReference type="Gene3D" id="3.30.70.270">
    <property type="match status" value="1"/>
</dbReference>
<dbReference type="GO" id="GO:0071111">
    <property type="term" value="F:cyclic-guanylate-specific phosphodiesterase activity"/>
    <property type="evidence" value="ECO:0007669"/>
    <property type="project" value="UniProtKB-EC"/>
</dbReference>
<dbReference type="CDD" id="cd01949">
    <property type="entry name" value="GGDEF"/>
    <property type="match status" value="1"/>
</dbReference>
<dbReference type="CDD" id="cd00130">
    <property type="entry name" value="PAS"/>
    <property type="match status" value="3"/>
</dbReference>
<sequence>MSLLCRCRCLLLALVVLALPGFVSASDDAAPQSPGVLTVVLDDNYPPYVFRDASGSLTGYLGYALLLGSLLGILLVIWVMTLRHLVRQRTAQLAATLDAVPDLMFELGLDGRYHDYHSPRADLLVIAPQEFMGKRVSEVLPPAAAASCLAALQEANTTGHSIGQQFELQLPQGSRWFELSVARKLTAIGKAPRFIVLARDISERKRSDARLRLATEATQLVFWELDIVNDRILYDASMLQLLGLEHGEDPGTLGSLMELVHPDHRAALIQRFQVAMQPGDPVFGFEHQIINKAGESIWLQTRGRVAQRDAAGRALLAVGTAMNISERKLAEAALLRQSEQLALMSTASQEINSDLDIPVILRQLVAAALKVTGATGGAAARVGGGEMVFHEYNHDGVLLPIDYRFVPGYGVPGRVMQTRKFHLSNDAEQDPYVVKEIQQAIGFHNLLDMPIISRHDELLGCFEIHNKPGGFDASDARLLQGLAASAAVALENSALLAERLQAEQALRESEALQASVLASAACGIVATDPQGLITVFNPGAEMILGYRAAEVVGQMTPLLWHDRDDVLAVAAARSGQLACPVEAGFDALVANARRSEQVDEREVSMLRKDGRRITARLSVTVMRNAQGALTGYLGTIVDITEQKKAAVQLSLAAKVFEQGGEGIAITDAACQIVMVNQAFTRITGYSEAEALGQNPRLLASGRHDDAFYQGMWGAIESLGYWQGEIWNRRRDGSVYPEWLSISRVKLDGATTNYIGTFIDISQHKEAEASIQRLAHFDSLTGLPNRSLLGERVKHDLIRAHRSRESVALMFLDLDRFKNVNDSLGHRIGDQLLIKVAQRLTGAVREEDTVSRLGGDEFIVVLPSTDAAGAAHVAAKLLEIAAPPYRIEQHELTCTASMGIAMYPADGESFEALSMCADTAMYRAKQRGRNAYCFFTAEMQERSARTLQLENDLRRALDNDELRVHFQPQFAIDDRRLFGAEALLRWQHPELGMVSPVEFIPIAEESGLILPIGEWVLRVAVRQMRIWQQAGMPLLSVSVNLSAVQFRQASLAQLVARILDEEGLPAHCLELELTESVAMDNPLAAIEMMDQLRERGVRMSIDDFGTDYSSMSYLKRFRVHKLKIDRSFVADLCTDPDDEAIVAAIIGLAHNLGLRTIAEGVESEAQLAFLQQKGCDEAQGYLFSEALPALHFEALLRQRCRV</sequence>
<feature type="domain" description="PAS" evidence="4">
    <location>
        <begin position="648"/>
        <end position="694"/>
    </location>
</feature>
<keyword evidence="3" id="KW-0732">Signal</keyword>
<organism evidence="8 9">
    <name type="scientific">Candidatus Accumulibacter affinis</name>
    <dbReference type="NCBI Taxonomy" id="2954384"/>
    <lineage>
        <taxon>Bacteria</taxon>
        <taxon>Pseudomonadati</taxon>
        <taxon>Pseudomonadota</taxon>
        <taxon>Betaproteobacteria</taxon>
        <taxon>Candidatus Accumulibacter</taxon>
    </lineage>
</organism>
<protein>
    <submittedName>
        <fullName evidence="8">EAL domain-containing protein</fullName>
    </submittedName>
</protein>
<feature type="domain" description="PAC" evidence="5">
    <location>
        <begin position="599"/>
        <end position="651"/>
    </location>
</feature>
<feature type="domain" description="PAC" evidence="5">
    <location>
        <begin position="721"/>
        <end position="772"/>
    </location>
</feature>
<dbReference type="InterPro" id="IPR003018">
    <property type="entry name" value="GAF"/>
</dbReference>
<keyword evidence="2" id="KW-0472">Membrane</keyword>
<dbReference type="InterPro" id="IPR013655">
    <property type="entry name" value="PAS_fold_3"/>
</dbReference>
<dbReference type="SUPFAM" id="SSF55785">
    <property type="entry name" value="PYP-like sensor domain (PAS domain)"/>
    <property type="match status" value="4"/>
</dbReference>
<dbReference type="SUPFAM" id="SSF55073">
    <property type="entry name" value="Nucleotide cyclase"/>
    <property type="match status" value="1"/>
</dbReference>
<dbReference type="InterPro" id="IPR029016">
    <property type="entry name" value="GAF-like_dom_sf"/>
</dbReference>
<dbReference type="SUPFAM" id="SSF53850">
    <property type="entry name" value="Periplasmic binding protein-like II"/>
    <property type="match status" value="1"/>
</dbReference>
<evidence type="ECO:0000256" key="2">
    <source>
        <dbReference type="SAM" id="Phobius"/>
    </source>
</evidence>
<feature type="domain" description="GGDEF" evidence="7">
    <location>
        <begin position="804"/>
        <end position="936"/>
    </location>
</feature>
<proteinExistence type="predicted"/>
<dbReference type="Pfam" id="PF13185">
    <property type="entry name" value="GAF_2"/>
    <property type="match status" value="1"/>
</dbReference>
<dbReference type="Pfam" id="PF13426">
    <property type="entry name" value="PAS_9"/>
    <property type="match status" value="1"/>
</dbReference>
<dbReference type="GO" id="GO:0006355">
    <property type="term" value="P:regulation of DNA-templated transcription"/>
    <property type="evidence" value="ECO:0007669"/>
    <property type="project" value="InterPro"/>
</dbReference>
<keyword evidence="2" id="KW-1133">Transmembrane helix</keyword>
<dbReference type="SMART" id="SM00086">
    <property type="entry name" value="PAC"/>
    <property type="match status" value="4"/>
</dbReference>
<evidence type="ECO:0000256" key="3">
    <source>
        <dbReference type="SAM" id="SignalP"/>
    </source>
</evidence>
<dbReference type="InterPro" id="IPR052155">
    <property type="entry name" value="Biofilm_reg_signaling"/>
</dbReference>
<feature type="signal peptide" evidence="3">
    <location>
        <begin position="1"/>
        <end position="25"/>
    </location>
</feature>
<dbReference type="GO" id="GO:0071732">
    <property type="term" value="P:cellular response to nitric oxide"/>
    <property type="evidence" value="ECO:0007669"/>
    <property type="project" value="UniProtKB-ARBA"/>
</dbReference>
<dbReference type="InterPro" id="IPR035965">
    <property type="entry name" value="PAS-like_dom_sf"/>
</dbReference>
<dbReference type="CDD" id="cd01948">
    <property type="entry name" value="EAL"/>
    <property type="match status" value="1"/>
</dbReference>
<comment type="caution">
    <text evidence="8">The sequence shown here is derived from an EMBL/GenBank/DDBJ whole genome shotgun (WGS) entry which is preliminary data.</text>
</comment>
<dbReference type="Pfam" id="PF00989">
    <property type="entry name" value="PAS"/>
    <property type="match status" value="1"/>
</dbReference>
<dbReference type="InterPro" id="IPR000160">
    <property type="entry name" value="GGDEF_dom"/>
</dbReference>
<evidence type="ECO:0000259" key="7">
    <source>
        <dbReference type="PROSITE" id="PS50887"/>
    </source>
</evidence>
<gene>
    <name evidence="8" type="ORF">IPK02_12900</name>
</gene>
<dbReference type="Pfam" id="PF00563">
    <property type="entry name" value="EAL"/>
    <property type="match status" value="1"/>
</dbReference>
<dbReference type="InterPro" id="IPR013656">
    <property type="entry name" value="PAS_4"/>
</dbReference>
<dbReference type="Pfam" id="PF00990">
    <property type="entry name" value="GGDEF"/>
    <property type="match status" value="1"/>
</dbReference>
<dbReference type="PROSITE" id="PS50112">
    <property type="entry name" value="PAS"/>
    <property type="match status" value="4"/>
</dbReference>
<evidence type="ECO:0000259" key="4">
    <source>
        <dbReference type="PROSITE" id="PS50112"/>
    </source>
</evidence>
<dbReference type="InterPro" id="IPR043128">
    <property type="entry name" value="Rev_trsase/Diguanyl_cyclase"/>
</dbReference>
<accession>A0A935TBL6</accession>
<dbReference type="Pfam" id="PF08448">
    <property type="entry name" value="PAS_4"/>
    <property type="match status" value="1"/>
</dbReference>
<dbReference type="InterPro" id="IPR013767">
    <property type="entry name" value="PAS_fold"/>
</dbReference>
<dbReference type="Gene3D" id="3.30.450.20">
    <property type="entry name" value="PAS domain"/>
    <property type="match status" value="4"/>
</dbReference>
<feature type="transmembrane region" description="Helical" evidence="2">
    <location>
        <begin position="60"/>
        <end position="80"/>
    </location>
</feature>
<dbReference type="SMART" id="SM00267">
    <property type="entry name" value="GGDEF"/>
    <property type="match status" value="1"/>
</dbReference>
<dbReference type="PROSITE" id="PS50113">
    <property type="entry name" value="PAC"/>
    <property type="match status" value="3"/>
</dbReference>
<feature type="domain" description="PAS" evidence="4">
    <location>
        <begin position="509"/>
        <end position="554"/>
    </location>
</feature>
<dbReference type="Proteomes" id="UP000706151">
    <property type="component" value="Unassembled WGS sequence"/>
</dbReference>
<dbReference type="Pfam" id="PF08447">
    <property type="entry name" value="PAS_3"/>
    <property type="match status" value="1"/>
</dbReference>
<dbReference type="InterPro" id="IPR000700">
    <property type="entry name" value="PAS-assoc_C"/>
</dbReference>
<dbReference type="FunFam" id="3.20.20.450:FF:000001">
    <property type="entry name" value="Cyclic di-GMP phosphodiesterase yahA"/>
    <property type="match status" value="1"/>
</dbReference>
<dbReference type="InterPro" id="IPR029787">
    <property type="entry name" value="Nucleotide_cyclase"/>
</dbReference>
<dbReference type="EMBL" id="JADJOT010000009">
    <property type="protein sequence ID" value="MBK7954774.1"/>
    <property type="molecule type" value="Genomic_DNA"/>
</dbReference>
<dbReference type="AlphaFoldDB" id="A0A935TBL6"/>
<feature type="domain" description="PAS" evidence="4">
    <location>
        <begin position="89"/>
        <end position="159"/>
    </location>
</feature>
<evidence type="ECO:0000259" key="5">
    <source>
        <dbReference type="PROSITE" id="PS50113"/>
    </source>
</evidence>
<comment type="catalytic activity">
    <reaction evidence="1">
        <text>3',3'-c-di-GMP + H2O = 5'-phosphoguanylyl(3'-&gt;5')guanosine + H(+)</text>
        <dbReference type="Rhea" id="RHEA:24902"/>
        <dbReference type="ChEBI" id="CHEBI:15377"/>
        <dbReference type="ChEBI" id="CHEBI:15378"/>
        <dbReference type="ChEBI" id="CHEBI:58754"/>
        <dbReference type="ChEBI" id="CHEBI:58805"/>
        <dbReference type="EC" id="3.1.4.52"/>
    </reaction>
    <physiologicalReaction direction="left-to-right" evidence="1">
        <dbReference type="Rhea" id="RHEA:24903"/>
    </physiologicalReaction>
</comment>
<dbReference type="NCBIfam" id="TIGR00229">
    <property type="entry name" value="sensory_box"/>
    <property type="match status" value="4"/>
</dbReference>
<evidence type="ECO:0000259" key="6">
    <source>
        <dbReference type="PROSITE" id="PS50883"/>
    </source>
</evidence>
<dbReference type="InterPro" id="IPR000014">
    <property type="entry name" value="PAS"/>
</dbReference>
<feature type="domain" description="EAL" evidence="6">
    <location>
        <begin position="945"/>
        <end position="1199"/>
    </location>
</feature>
<dbReference type="NCBIfam" id="TIGR00254">
    <property type="entry name" value="GGDEF"/>
    <property type="match status" value="1"/>
</dbReference>
<dbReference type="FunFam" id="3.30.70.270:FF:000001">
    <property type="entry name" value="Diguanylate cyclase domain protein"/>
    <property type="match status" value="1"/>
</dbReference>
<dbReference type="Gene3D" id="2.10.70.100">
    <property type="match status" value="1"/>
</dbReference>
<dbReference type="PANTHER" id="PTHR44757">
    <property type="entry name" value="DIGUANYLATE CYCLASE DGCP"/>
    <property type="match status" value="1"/>
</dbReference>
<feature type="domain" description="PAC" evidence="5">
    <location>
        <begin position="283"/>
        <end position="336"/>
    </location>
</feature>
<dbReference type="PROSITE" id="PS50883">
    <property type="entry name" value="EAL"/>
    <property type="match status" value="1"/>
</dbReference>
<dbReference type="SMART" id="SM00091">
    <property type="entry name" value="PAS"/>
    <property type="match status" value="4"/>
</dbReference>
<keyword evidence="2" id="KW-0812">Transmembrane</keyword>
<dbReference type="InterPro" id="IPR035919">
    <property type="entry name" value="EAL_sf"/>
</dbReference>
<evidence type="ECO:0000256" key="1">
    <source>
        <dbReference type="ARBA" id="ARBA00051114"/>
    </source>
</evidence>